<dbReference type="HAMAP" id="MF_02002">
    <property type="entry name" value="Ile_tRNA_synth_type1"/>
    <property type="match status" value="1"/>
</dbReference>
<comment type="domain">
    <text evidence="10">IleRS has two distinct active sites: one for aminoacylation and one for editing. The misactivated valine is translocated from the active site to the editing site, which sterically excludes the correctly activated isoleucine. The single editing site contains two valyl binding pockets, one specific for each substrate (Val-AMP or Val-tRNA(Ile)).</text>
</comment>
<dbReference type="FunFam" id="3.40.50.620:FF:000092">
    <property type="entry name" value="Isoleucine--tRNA ligase"/>
    <property type="match status" value="1"/>
</dbReference>
<dbReference type="AlphaFoldDB" id="E8QXV4"/>
<dbReference type="GO" id="GO:0002161">
    <property type="term" value="F:aminoacyl-tRNA deacylase activity"/>
    <property type="evidence" value="ECO:0007669"/>
    <property type="project" value="InterPro"/>
</dbReference>
<evidence type="ECO:0000256" key="1">
    <source>
        <dbReference type="ARBA" id="ARBA00006887"/>
    </source>
</evidence>
<dbReference type="GO" id="GO:0006428">
    <property type="term" value="P:isoleucyl-tRNA aminoacylation"/>
    <property type="evidence" value="ECO:0007669"/>
    <property type="project" value="UniProtKB-UniRule"/>
</dbReference>
<feature type="binding site" evidence="10">
    <location>
        <position position="932"/>
    </location>
    <ligand>
        <name>Zn(2+)</name>
        <dbReference type="ChEBI" id="CHEBI:29105"/>
    </ligand>
</feature>
<comment type="cofactor">
    <cofactor evidence="10">
        <name>Zn(2+)</name>
        <dbReference type="ChEBI" id="CHEBI:29105"/>
    </cofactor>
    <text evidence="10">Binds 1 zinc ion per subunit.</text>
</comment>
<feature type="domain" description="Zinc finger FPG/IleRS-type" evidence="12">
    <location>
        <begin position="929"/>
        <end position="954"/>
    </location>
</feature>
<keyword evidence="4 10" id="KW-0547">Nucleotide-binding</keyword>
<dbReference type="Pfam" id="PF00133">
    <property type="entry name" value="tRNA-synt_1"/>
    <property type="match status" value="1"/>
</dbReference>
<dbReference type="KEGG" id="ipa:Isop_0338"/>
<keyword evidence="7 10" id="KW-0030">Aminoacyl-tRNA synthetase</keyword>
<dbReference type="InterPro" id="IPR023585">
    <property type="entry name" value="Ile-tRNA-ligase_type1"/>
</dbReference>
<feature type="short sequence motif" description="'KMSKS' region" evidence="10">
    <location>
        <begin position="617"/>
        <end position="621"/>
    </location>
</feature>
<dbReference type="InterPro" id="IPR033708">
    <property type="entry name" value="Anticodon_Ile_BEm"/>
</dbReference>
<name>E8QXV4_ISOPI</name>
<feature type="domain" description="Aminoacyl-tRNA synthetase class Ia" evidence="11">
    <location>
        <begin position="32"/>
        <end position="665"/>
    </location>
</feature>
<dbReference type="InterPro" id="IPR009080">
    <property type="entry name" value="tRNAsynth_Ia_anticodon-bd"/>
</dbReference>
<comment type="subunit">
    <text evidence="10">Monomer.</text>
</comment>
<evidence type="ECO:0000313" key="14">
    <source>
        <dbReference type="EMBL" id="ADV60933.1"/>
    </source>
</evidence>
<comment type="catalytic activity">
    <reaction evidence="9 10">
        <text>tRNA(Ile) + L-isoleucine + ATP = L-isoleucyl-tRNA(Ile) + AMP + diphosphate</text>
        <dbReference type="Rhea" id="RHEA:11060"/>
        <dbReference type="Rhea" id="RHEA-COMP:9666"/>
        <dbReference type="Rhea" id="RHEA-COMP:9695"/>
        <dbReference type="ChEBI" id="CHEBI:30616"/>
        <dbReference type="ChEBI" id="CHEBI:33019"/>
        <dbReference type="ChEBI" id="CHEBI:58045"/>
        <dbReference type="ChEBI" id="CHEBI:78442"/>
        <dbReference type="ChEBI" id="CHEBI:78528"/>
        <dbReference type="ChEBI" id="CHEBI:456215"/>
        <dbReference type="EC" id="6.1.1.5"/>
    </reaction>
</comment>
<dbReference type="PROSITE" id="PS00178">
    <property type="entry name" value="AA_TRNA_LIGASE_I"/>
    <property type="match status" value="1"/>
</dbReference>
<reference key="1">
    <citation type="submission" date="2010-11" db="EMBL/GenBank/DDBJ databases">
        <title>The complete sequence of chromosome of Isophaera pallida ATCC 43644.</title>
        <authorList>
            <consortium name="US DOE Joint Genome Institute (JGI-PGF)"/>
            <person name="Lucas S."/>
            <person name="Copeland A."/>
            <person name="Lapidus A."/>
            <person name="Bruce D."/>
            <person name="Goodwin L."/>
            <person name="Pitluck S."/>
            <person name="Kyrpides N."/>
            <person name="Mavromatis K."/>
            <person name="Pagani I."/>
            <person name="Ivanova N."/>
            <person name="Saunders E."/>
            <person name="Brettin T."/>
            <person name="Detter J.C."/>
            <person name="Han C."/>
            <person name="Tapia R."/>
            <person name="Land M."/>
            <person name="Hauser L."/>
            <person name="Markowitz V."/>
            <person name="Cheng J.-F."/>
            <person name="Hugenholtz P."/>
            <person name="Woyke T."/>
            <person name="Wu D."/>
            <person name="Eisen J.A."/>
        </authorList>
    </citation>
    <scope>NUCLEOTIDE SEQUENCE</scope>
    <source>
        <strain>ATCC 43644</strain>
    </source>
</reference>
<dbReference type="Pfam" id="PF08264">
    <property type="entry name" value="Anticodon_1"/>
    <property type="match status" value="1"/>
</dbReference>
<dbReference type="InterPro" id="IPR050081">
    <property type="entry name" value="Ile-tRNA_ligase"/>
</dbReference>
<dbReference type="OrthoDB" id="9810365at2"/>
<dbReference type="EC" id="6.1.1.5" evidence="10"/>
<dbReference type="PANTHER" id="PTHR42765:SF1">
    <property type="entry name" value="ISOLEUCINE--TRNA LIGASE, MITOCHONDRIAL"/>
    <property type="match status" value="1"/>
</dbReference>
<dbReference type="PANTHER" id="PTHR42765">
    <property type="entry name" value="SOLEUCYL-TRNA SYNTHETASE"/>
    <property type="match status" value="1"/>
</dbReference>
<feature type="binding site" evidence="10">
    <location>
        <position position="929"/>
    </location>
    <ligand>
        <name>Zn(2+)</name>
        <dbReference type="ChEBI" id="CHEBI:29105"/>
    </ligand>
</feature>
<dbReference type="InterPro" id="IPR010663">
    <property type="entry name" value="Znf_FPG/IleRS"/>
</dbReference>
<comment type="similarity">
    <text evidence="1 10">Belongs to the class-I aminoacyl-tRNA synthetase family. IleS type 1 subfamily.</text>
</comment>
<dbReference type="Gene3D" id="3.90.740.10">
    <property type="entry name" value="Valyl/Leucyl/Isoleucyl-tRNA synthetase, editing domain"/>
    <property type="match status" value="1"/>
</dbReference>
<comment type="function">
    <text evidence="8 10">Catalyzes the attachment of isoleucine to tRNA(Ile). As IleRS can inadvertently accommodate and process structurally similar amino acids such as valine, to avoid such errors it has two additional distinct tRNA(Ile)-dependent editing activities. One activity is designated as 'pretransfer' editing and involves the hydrolysis of activated Val-AMP. The other activity is designated 'posttransfer' editing and involves deacylation of mischarged Val-tRNA(Ile).</text>
</comment>
<gene>
    <name evidence="10" type="primary">ileS</name>
    <name evidence="14" type="ordered locus">Isop_0338</name>
</gene>
<dbReference type="Gene3D" id="3.40.50.620">
    <property type="entry name" value="HUPs"/>
    <property type="match status" value="2"/>
</dbReference>
<dbReference type="CDD" id="cd00818">
    <property type="entry name" value="IleRS_core"/>
    <property type="match status" value="1"/>
</dbReference>
<dbReference type="InterPro" id="IPR013155">
    <property type="entry name" value="M/V/L/I-tRNA-synth_anticd-bd"/>
</dbReference>
<keyword evidence="5 10" id="KW-0067">ATP-binding</keyword>
<evidence type="ECO:0000313" key="15">
    <source>
        <dbReference type="Proteomes" id="UP000008631"/>
    </source>
</evidence>
<evidence type="ECO:0000256" key="7">
    <source>
        <dbReference type="ARBA" id="ARBA00023146"/>
    </source>
</evidence>
<dbReference type="Gene3D" id="1.10.10.830">
    <property type="entry name" value="Ile-tRNA synthetase CP2 domain-like"/>
    <property type="match status" value="1"/>
</dbReference>
<dbReference type="GO" id="GO:0004822">
    <property type="term" value="F:isoleucine-tRNA ligase activity"/>
    <property type="evidence" value="ECO:0007669"/>
    <property type="project" value="UniProtKB-UniRule"/>
</dbReference>
<dbReference type="InterPro" id="IPR014729">
    <property type="entry name" value="Rossmann-like_a/b/a_fold"/>
</dbReference>
<dbReference type="HOGENOM" id="CLU_001493_7_1_0"/>
<feature type="domain" description="Methionyl/Valyl/Leucyl/Isoleucyl-tRNA synthetase anticodon-binding" evidence="13">
    <location>
        <begin position="713"/>
        <end position="868"/>
    </location>
</feature>
<feature type="binding site" evidence="10">
    <location>
        <position position="952"/>
    </location>
    <ligand>
        <name>Zn(2+)</name>
        <dbReference type="ChEBI" id="CHEBI:29105"/>
    </ligand>
</feature>
<organism evidence="14 15">
    <name type="scientific">Isosphaera pallida (strain ATCC 43644 / DSM 9630 / IS1B)</name>
    <dbReference type="NCBI Taxonomy" id="575540"/>
    <lineage>
        <taxon>Bacteria</taxon>
        <taxon>Pseudomonadati</taxon>
        <taxon>Planctomycetota</taxon>
        <taxon>Planctomycetia</taxon>
        <taxon>Isosphaerales</taxon>
        <taxon>Isosphaeraceae</taxon>
        <taxon>Isosphaera</taxon>
    </lineage>
</organism>
<dbReference type="STRING" id="575540.Isop_0338"/>
<proteinExistence type="inferred from homology"/>
<feature type="binding site" evidence="10">
    <location>
        <position position="620"/>
    </location>
    <ligand>
        <name>ATP</name>
        <dbReference type="ChEBI" id="CHEBI:30616"/>
    </ligand>
</feature>
<dbReference type="FunCoup" id="E8QXV4">
    <property type="interactions" value="492"/>
</dbReference>
<keyword evidence="10" id="KW-0862">Zinc</keyword>
<dbReference type="GO" id="GO:0000049">
    <property type="term" value="F:tRNA binding"/>
    <property type="evidence" value="ECO:0007669"/>
    <property type="project" value="InterPro"/>
</dbReference>
<evidence type="ECO:0000259" key="11">
    <source>
        <dbReference type="Pfam" id="PF00133"/>
    </source>
</evidence>
<dbReference type="SUPFAM" id="SSF52374">
    <property type="entry name" value="Nucleotidylyl transferase"/>
    <property type="match status" value="1"/>
</dbReference>
<evidence type="ECO:0000256" key="5">
    <source>
        <dbReference type="ARBA" id="ARBA00022840"/>
    </source>
</evidence>
<dbReference type="Proteomes" id="UP000008631">
    <property type="component" value="Chromosome"/>
</dbReference>
<protein>
    <recommendedName>
        <fullName evidence="10">Isoleucine--tRNA ligase</fullName>
        <ecNumber evidence="10">6.1.1.5</ecNumber>
    </recommendedName>
    <alternativeName>
        <fullName evidence="10">Isoleucyl-tRNA synthetase</fullName>
        <shortName evidence="10">IleRS</shortName>
    </alternativeName>
</protein>
<keyword evidence="10" id="KW-0479">Metal-binding</keyword>
<dbReference type="SUPFAM" id="SSF50677">
    <property type="entry name" value="ValRS/IleRS/LeuRS editing domain"/>
    <property type="match status" value="1"/>
</dbReference>
<keyword evidence="2 10" id="KW-0963">Cytoplasm</keyword>
<dbReference type="NCBIfam" id="TIGR00392">
    <property type="entry name" value="ileS"/>
    <property type="match status" value="1"/>
</dbReference>
<dbReference type="InterPro" id="IPR002300">
    <property type="entry name" value="aa-tRNA-synth_Ia"/>
</dbReference>
<feature type="binding site" evidence="10">
    <location>
        <position position="576"/>
    </location>
    <ligand>
        <name>L-isoleucyl-5'-AMP</name>
        <dbReference type="ChEBI" id="CHEBI:178002"/>
    </ligand>
</feature>
<evidence type="ECO:0000259" key="13">
    <source>
        <dbReference type="Pfam" id="PF08264"/>
    </source>
</evidence>
<evidence type="ECO:0000256" key="4">
    <source>
        <dbReference type="ARBA" id="ARBA00022741"/>
    </source>
</evidence>
<comment type="subcellular location">
    <subcellularLocation>
        <location evidence="10">Cytoplasm</location>
    </subcellularLocation>
</comment>
<feature type="binding site" evidence="10">
    <location>
        <position position="949"/>
    </location>
    <ligand>
        <name>Zn(2+)</name>
        <dbReference type="ChEBI" id="CHEBI:29105"/>
    </ligand>
</feature>
<evidence type="ECO:0000256" key="10">
    <source>
        <dbReference type="HAMAP-Rule" id="MF_02002"/>
    </source>
</evidence>
<accession>E8QXV4</accession>
<keyword evidence="3 10" id="KW-0436">Ligase</keyword>
<evidence type="ECO:0000256" key="2">
    <source>
        <dbReference type="ARBA" id="ARBA00022490"/>
    </source>
</evidence>
<evidence type="ECO:0000259" key="12">
    <source>
        <dbReference type="Pfam" id="PF06827"/>
    </source>
</evidence>
<dbReference type="SUPFAM" id="SSF47323">
    <property type="entry name" value="Anticodon-binding domain of a subclass of class I aminoacyl-tRNA synthetases"/>
    <property type="match status" value="1"/>
</dbReference>
<dbReference type="InterPro" id="IPR009008">
    <property type="entry name" value="Val/Leu/Ile-tRNA-synth_edit"/>
</dbReference>
<dbReference type="GO" id="GO:0008270">
    <property type="term" value="F:zinc ion binding"/>
    <property type="evidence" value="ECO:0007669"/>
    <property type="project" value="UniProtKB-UniRule"/>
</dbReference>
<keyword evidence="6 10" id="KW-0648">Protein biosynthesis</keyword>
<reference evidence="14 15" key="2">
    <citation type="journal article" date="2011" name="Stand. Genomic Sci.">
        <title>Complete genome sequence of Isosphaera pallida type strain (IS1B).</title>
        <authorList>
            <consortium name="US DOE Joint Genome Institute (JGI-PGF)"/>
            <person name="Goker M."/>
            <person name="Cleland D."/>
            <person name="Saunders E."/>
            <person name="Lapidus A."/>
            <person name="Nolan M."/>
            <person name="Lucas S."/>
            <person name="Hammon N."/>
            <person name="Deshpande S."/>
            <person name="Cheng J.F."/>
            <person name="Tapia R."/>
            <person name="Han C."/>
            <person name="Goodwin L."/>
            <person name="Pitluck S."/>
            <person name="Liolios K."/>
            <person name="Pagani I."/>
            <person name="Ivanova N."/>
            <person name="Mavromatis K."/>
            <person name="Pati A."/>
            <person name="Chen A."/>
            <person name="Palaniappan K."/>
            <person name="Land M."/>
            <person name="Hauser L."/>
            <person name="Chang Y.J."/>
            <person name="Jeffries C.D."/>
            <person name="Detter J.C."/>
            <person name="Beck B."/>
            <person name="Woyke T."/>
            <person name="Bristow J."/>
            <person name="Eisen J.A."/>
            <person name="Markowitz V."/>
            <person name="Hugenholtz P."/>
            <person name="Kyrpides N.C."/>
            <person name="Klenk H.P."/>
        </authorList>
    </citation>
    <scope>NUCLEOTIDE SEQUENCE [LARGE SCALE GENOMIC DNA]</scope>
    <source>
        <strain evidence="15">ATCC 43644 / DSM 9630 / IS1B</strain>
    </source>
</reference>
<dbReference type="InterPro" id="IPR001412">
    <property type="entry name" value="aa-tRNA-synth_I_CS"/>
</dbReference>
<dbReference type="GO" id="GO:0005524">
    <property type="term" value="F:ATP binding"/>
    <property type="evidence" value="ECO:0007669"/>
    <property type="project" value="UniProtKB-UniRule"/>
</dbReference>
<dbReference type="Pfam" id="PF06827">
    <property type="entry name" value="zf-FPG_IleRS"/>
    <property type="match status" value="1"/>
</dbReference>
<dbReference type="eggNOG" id="COG0060">
    <property type="taxonomic scope" value="Bacteria"/>
</dbReference>
<keyword evidence="15" id="KW-1185">Reference proteome</keyword>
<dbReference type="RefSeq" id="WP_013563222.1">
    <property type="nucleotide sequence ID" value="NC_014962.1"/>
</dbReference>
<evidence type="ECO:0000256" key="6">
    <source>
        <dbReference type="ARBA" id="ARBA00022917"/>
    </source>
</evidence>
<dbReference type="Gene3D" id="1.10.730.20">
    <property type="match status" value="1"/>
</dbReference>
<evidence type="ECO:0000256" key="9">
    <source>
        <dbReference type="ARBA" id="ARBA00048359"/>
    </source>
</evidence>
<dbReference type="InterPro" id="IPR002301">
    <property type="entry name" value="Ile-tRNA-ligase"/>
</dbReference>
<evidence type="ECO:0000256" key="8">
    <source>
        <dbReference type="ARBA" id="ARBA00025217"/>
    </source>
</evidence>
<evidence type="ECO:0000256" key="3">
    <source>
        <dbReference type="ARBA" id="ARBA00022598"/>
    </source>
</evidence>
<dbReference type="InParanoid" id="E8QXV4"/>
<dbReference type="EMBL" id="CP002353">
    <property type="protein sequence ID" value="ADV60933.1"/>
    <property type="molecule type" value="Genomic_DNA"/>
</dbReference>
<sequence length="972" mass="109708">MSTDATGYKATLNLPKTTFDMKANLTQREPQRQAQWLQRDLYGQIRQARRGAPVKVLHDGPPYANGEIHMGHLLNKVLKDFVVRWWTLQGYDSPYVPGWDCHGLPIEHKVVRDLGPKARQLDASQIRQLCHEEAMKWVNIQSAQFQRLGVLGDWQRPYLTLDHRYEAGIVDVLADLVEKGYVFRQKKAIHWDIHDRTALAEAELEYQDITSPSIYVLFPMTSGVPSCWGGQPEDWSAMIWTTTPWTLPANLAIAVHPRLDYAGVRYRDPETGAERRVLLCQSLVAKVMAERSVSQYDIVGVCKGADLEIATYRHVFLDRTGRFVLADYVAAEDGTGLVHTAPGHGAEDYRTGLAYGLPAYCPVDESGRYTDDAPDWLRGKGVFEANPLVVQRLKEDGTLFHSAPVRHSYPHGWRSKKPIIFRATEQWFIKVDHNGLRQRVLEQIGQVTWLPSWGQRRIEAMVSGRPDWCISRQRAWGVPIPAFRCQKCGHWHMSAATLRHLRDLFRQHGADAWFSRPASELVPPGLTCEACGHDQFDKGSDILDVWFESGASHRAVLSQPPPDGFGLGYPATMYLEGSDQHRGWFQSSILTAVAAQGVAPFQTVLTHGFIVDEQGEKVSKSEMEKKYGKGKVPVIFSAVPATETYGADVLRLYVASMDYADDVRVGETGIKEASEAYRKIRNTFRFLLANLEDYQRFDPERHAPQPSDLVELDRWILGRLNALIRDCEASYNAFEFYRVVQKITQFVNVDLSSFYLDAIKDRLYAELPEGPERRSAQFALFRLHDVLTRLLSPILVHTCEELWERLPGSAATAKPESVHLALAPQPDPRFDDQTLADKWTTLRAVRSDCLRELERLRQSKIIGSSQQGRLAIATADPQLRGLLESSRDALATVCVVSEVEVVADHPEAVPGVDEPRIRVFAAKSPHRRCERCWNHYASVGSDPRHPDLCARCVRVVERLALAASLDPMKGSS</sequence>
<dbReference type="GO" id="GO:0005829">
    <property type="term" value="C:cytosol"/>
    <property type="evidence" value="ECO:0007669"/>
    <property type="project" value="TreeGrafter"/>
</dbReference>
<feature type="short sequence motif" description="'HIGH' region" evidence="10">
    <location>
        <begin position="62"/>
        <end position="72"/>
    </location>
</feature>
<dbReference type="CDD" id="cd07960">
    <property type="entry name" value="Anticodon_Ia_Ile_BEm"/>
    <property type="match status" value="1"/>
</dbReference>
<dbReference type="PRINTS" id="PR00984">
    <property type="entry name" value="TRNASYNTHILE"/>
</dbReference>